<accession>A0A9W8KAH6</accession>
<feature type="region of interest" description="Disordered" evidence="1">
    <location>
        <begin position="1"/>
        <end position="41"/>
    </location>
</feature>
<sequence>MDLDNSPDKGSAANTIGSQLESPPSGPNAEQASNTMFPSASDIGIRGGQFNAAQTIINTTNNYHFDHIFNEDRTPPGFSPLDPPLKGIDIHGYTDFKADSYLTSSSIEKSYRDDNGPGLTFESSASEGAILTMPHGAQSEDLGNVSRFRKYMADNRESWYEYVNGELGREAQNGDIRLVIGCDKAVSWGMAAFANVRQQNGFRLNFRPVGQTIVGRTYGWEYTGMAQVKAGPDLQDIRELNDDESGEITIYRNQCLFVRTLNATLHEEEWERLDSASTVPESVKPGRPAQLPFGPAESPMASKNNSSKTSTGSQAFMGSQMRIETSQTPQTPRILPLPITSHPSNILNSVLLQQRPNAKIAITEDKDWISVLRKGETALPDSQEFIRRVLEMNEVQETDGVVFLEPKVRKTTKPVTQEQKVLPIGFPLPFLYSDSSMTEARRLVSTIISAHQNVNCDRNLLNKSPNCSETQAWNQASAFRCLRGHNKCTHSVVLTFSCKIESDLNNVTPSGSLAARRDLQRDRVTDSAANSVQVAVRGTACSSSIIADSFLVEYSN</sequence>
<dbReference type="AlphaFoldDB" id="A0A9W8KAH6"/>
<keyword evidence="3" id="KW-1185">Reference proteome</keyword>
<reference evidence="2" key="1">
    <citation type="submission" date="2022-07" db="EMBL/GenBank/DDBJ databases">
        <title>Genome Sequence of Agrocybe chaxingu.</title>
        <authorList>
            <person name="Buettner E."/>
        </authorList>
    </citation>
    <scope>NUCLEOTIDE SEQUENCE</scope>
    <source>
        <strain evidence="2">MP-N11</strain>
    </source>
</reference>
<organism evidence="2 3">
    <name type="scientific">Agrocybe chaxingu</name>
    <dbReference type="NCBI Taxonomy" id="84603"/>
    <lineage>
        <taxon>Eukaryota</taxon>
        <taxon>Fungi</taxon>
        <taxon>Dikarya</taxon>
        <taxon>Basidiomycota</taxon>
        <taxon>Agaricomycotina</taxon>
        <taxon>Agaricomycetes</taxon>
        <taxon>Agaricomycetidae</taxon>
        <taxon>Agaricales</taxon>
        <taxon>Agaricineae</taxon>
        <taxon>Strophariaceae</taxon>
        <taxon>Agrocybe</taxon>
    </lineage>
</organism>
<feature type="compositionally biased region" description="Low complexity" evidence="1">
    <location>
        <begin position="302"/>
        <end position="311"/>
    </location>
</feature>
<protein>
    <submittedName>
        <fullName evidence="2">Uncharacterized protein</fullName>
    </submittedName>
</protein>
<evidence type="ECO:0000313" key="2">
    <source>
        <dbReference type="EMBL" id="KAJ3511861.1"/>
    </source>
</evidence>
<feature type="region of interest" description="Disordered" evidence="1">
    <location>
        <begin position="276"/>
        <end position="313"/>
    </location>
</feature>
<proteinExistence type="predicted"/>
<evidence type="ECO:0000313" key="3">
    <source>
        <dbReference type="Proteomes" id="UP001148786"/>
    </source>
</evidence>
<feature type="compositionally biased region" description="Polar residues" evidence="1">
    <location>
        <begin position="12"/>
        <end position="38"/>
    </location>
</feature>
<gene>
    <name evidence="2" type="ORF">NLJ89_g3860</name>
</gene>
<dbReference type="Proteomes" id="UP001148786">
    <property type="component" value="Unassembled WGS sequence"/>
</dbReference>
<evidence type="ECO:0000256" key="1">
    <source>
        <dbReference type="SAM" id="MobiDB-lite"/>
    </source>
</evidence>
<comment type="caution">
    <text evidence="2">The sequence shown here is derived from an EMBL/GenBank/DDBJ whole genome shotgun (WGS) entry which is preliminary data.</text>
</comment>
<name>A0A9W8KAH6_9AGAR</name>
<dbReference type="OrthoDB" id="3222453at2759"/>
<dbReference type="EMBL" id="JANKHO010000299">
    <property type="protein sequence ID" value="KAJ3511861.1"/>
    <property type="molecule type" value="Genomic_DNA"/>
</dbReference>